<evidence type="ECO:0000313" key="1">
    <source>
        <dbReference type="EMBL" id="SFP52233.1"/>
    </source>
</evidence>
<evidence type="ECO:0000313" key="2">
    <source>
        <dbReference type="Proteomes" id="UP000182025"/>
    </source>
</evidence>
<sequence length="84" mass="9319">MTRPKKYMLIQVPSWAVWVLVVLSVITGTANLARTVTGWYQHQDQSTASEQCRQIVKGTIGIELSEGILCVRPVHFIGQGVGHE</sequence>
<name>A0A1I5R161_9GAMM</name>
<dbReference type="Proteomes" id="UP000182025">
    <property type="component" value="Unassembled WGS sequence"/>
</dbReference>
<dbReference type="RefSeq" id="WP_139228003.1">
    <property type="nucleotide sequence ID" value="NZ_FOXK01000003.1"/>
</dbReference>
<dbReference type="EMBL" id="FOXK01000003">
    <property type="protein sequence ID" value="SFP52233.1"/>
    <property type="molecule type" value="Genomic_DNA"/>
</dbReference>
<organism evidence="1 2">
    <name type="scientific">Ectopseudomonas toyotomiensis</name>
    <dbReference type="NCBI Taxonomy" id="554344"/>
    <lineage>
        <taxon>Bacteria</taxon>
        <taxon>Pseudomonadati</taxon>
        <taxon>Pseudomonadota</taxon>
        <taxon>Gammaproteobacteria</taxon>
        <taxon>Pseudomonadales</taxon>
        <taxon>Pseudomonadaceae</taxon>
        <taxon>Ectopseudomonas</taxon>
    </lineage>
</organism>
<accession>A0A1I5R161</accession>
<keyword evidence="2" id="KW-1185">Reference proteome</keyword>
<reference evidence="2" key="1">
    <citation type="submission" date="2016-10" db="EMBL/GenBank/DDBJ databases">
        <authorList>
            <person name="Varghese N."/>
            <person name="Submissions S."/>
        </authorList>
    </citation>
    <scope>NUCLEOTIDE SEQUENCE [LARGE SCALE GENOMIC DNA]</scope>
    <source>
        <strain evidence="2">JCM 15604</strain>
    </source>
</reference>
<gene>
    <name evidence="1" type="ORF">SAMN05216177_103237</name>
</gene>
<dbReference type="AlphaFoldDB" id="A0A1I5R161"/>
<protein>
    <submittedName>
        <fullName evidence="1">Uncharacterized protein</fullName>
    </submittedName>
</protein>
<proteinExistence type="predicted"/>